<dbReference type="PROSITE" id="PS51005">
    <property type="entry name" value="NAC"/>
    <property type="match status" value="1"/>
</dbReference>
<dbReference type="RefSeq" id="XP_016494086.1">
    <property type="nucleotide sequence ID" value="XM_016638600.2"/>
</dbReference>
<dbReference type="Proteomes" id="UP000790787">
    <property type="component" value="Chromosome 11"/>
</dbReference>
<reference evidence="7" key="2">
    <citation type="submission" date="2025-08" db="UniProtKB">
        <authorList>
            <consortium name="RefSeq"/>
        </authorList>
    </citation>
    <scope>IDENTIFICATION</scope>
    <source>
        <tissue evidence="7">Leaf</tissue>
    </source>
</reference>
<dbReference type="GeneID" id="107813343"/>
<dbReference type="Gene3D" id="2.170.150.80">
    <property type="entry name" value="NAC domain"/>
    <property type="match status" value="1"/>
</dbReference>
<evidence type="ECO:0000256" key="1">
    <source>
        <dbReference type="ARBA" id="ARBA00023015"/>
    </source>
</evidence>
<keyword evidence="6" id="KW-1185">Reference proteome</keyword>
<evidence type="ECO:0000256" key="2">
    <source>
        <dbReference type="ARBA" id="ARBA00023125"/>
    </source>
</evidence>
<feature type="domain" description="NAC" evidence="5">
    <location>
        <begin position="8"/>
        <end position="152"/>
    </location>
</feature>
<name>A0A1S4BYV5_TOBAC</name>
<dbReference type="AlphaFoldDB" id="A0A1S4BYV5"/>
<dbReference type="PANTHER" id="PTHR31719:SF181">
    <property type="entry name" value="NAC DOMAIN-CONTAINING PROTEIN 104-LIKE"/>
    <property type="match status" value="1"/>
</dbReference>
<evidence type="ECO:0000256" key="3">
    <source>
        <dbReference type="ARBA" id="ARBA00023163"/>
    </source>
</evidence>
<evidence type="ECO:0000313" key="7">
    <source>
        <dbReference type="RefSeq" id="XP_016494086.1"/>
    </source>
</evidence>
<dbReference type="InterPro" id="IPR003441">
    <property type="entry name" value="NAC-dom"/>
</dbReference>
<dbReference type="GO" id="GO:0003677">
    <property type="term" value="F:DNA binding"/>
    <property type="evidence" value="ECO:0007669"/>
    <property type="project" value="UniProtKB-KW"/>
</dbReference>
<proteinExistence type="predicted"/>
<dbReference type="GO" id="GO:0006355">
    <property type="term" value="P:regulation of DNA-templated transcription"/>
    <property type="evidence" value="ECO:0007669"/>
    <property type="project" value="InterPro"/>
</dbReference>
<dbReference type="SMR" id="A0A1S4BYV5"/>
<keyword evidence="1" id="KW-0805">Transcription regulation</keyword>
<evidence type="ECO:0000313" key="6">
    <source>
        <dbReference type="Proteomes" id="UP000790787"/>
    </source>
</evidence>
<organism evidence="6 7">
    <name type="scientific">Nicotiana tabacum</name>
    <name type="common">Common tobacco</name>
    <dbReference type="NCBI Taxonomy" id="4097"/>
    <lineage>
        <taxon>Eukaryota</taxon>
        <taxon>Viridiplantae</taxon>
        <taxon>Streptophyta</taxon>
        <taxon>Embryophyta</taxon>
        <taxon>Tracheophyta</taxon>
        <taxon>Spermatophyta</taxon>
        <taxon>Magnoliopsida</taxon>
        <taxon>eudicotyledons</taxon>
        <taxon>Gunneridae</taxon>
        <taxon>Pentapetalae</taxon>
        <taxon>asterids</taxon>
        <taxon>lamiids</taxon>
        <taxon>Solanales</taxon>
        <taxon>Solanaceae</taxon>
        <taxon>Nicotianoideae</taxon>
        <taxon>Nicotianeae</taxon>
        <taxon>Nicotiana</taxon>
    </lineage>
</organism>
<dbReference type="STRING" id="4097.A0A1S4BYV5"/>
<evidence type="ECO:0000259" key="5">
    <source>
        <dbReference type="PROSITE" id="PS51005"/>
    </source>
</evidence>
<dbReference type="OrthoDB" id="1877845at2759"/>
<gene>
    <name evidence="7" type="primary">LOC107813343</name>
</gene>
<dbReference type="InterPro" id="IPR036093">
    <property type="entry name" value="NAC_dom_sf"/>
</dbReference>
<dbReference type="OMA" id="KEGHMNE"/>
<dbReference type="SUPFAM" id="SSF101941">
    <property type="entry name" value="NAC domain"/>
    <property type="match status" value="1"/>
</dbReference>
<evidence type="ECO:0000256" key="4">
    <source>
        <dbReference type="ARBA" id="ARBA00023242"/>
    </source>
</evidence>
<dbReference type="Pfam" id="PF02365">
    <property type="entry name" value="NAM"/>
    <property type="match status" value="1"/>
</dbReference>
<dbReference type="KEGG" id="nta:107813343"/>
<dbReference type="RefSeq" id="XP_016494086.1">
    <property type="nucleotide sequence ID" value="XM_016638600.1"/>
</dbReference>
<keyword evidence="3" id="KW-0804">Transcription</keyword>
<dbReference type="PaxDb" id="4097-A0A1S4BYV5"/>
<protein>
    <submittedName>
        <fullName evidence="7">NAC domain-containing protein 104-like</fullName>
    </submittedName>
</protein>
<keyword evidence="2" id="KW-0238">DNA-binding</keyword>
<reference evidence="6" key="1">
    <citation type="journal article" date="2014" name="Nat. Commun.">
        <title>The tobacco genome sequence and its comparison with those of tomato and potato.</title>
        <authorList>
            <person name="Sierro N."/>
            <person name="Battey J.N."/>
            <person name="Ouadi S."/>
            <person name="Bakaher N."/>
            <person name="Bovet L."/>
            <person name="Willig A."/>
            <person name="Goepfert S."/>
            <person name="Peitsch M.C."/>
            <person name="Ivanov N.V."/>
        </authorList>
    </citation>
    <scope>NUCLEOTIDE SEQUENCE [LARGE SCALE GENOMIC DNA]</scope>
</reference>
<accession>A0A1S4BYV5</accession>
<dbReference type="PANTHER" id="PTHR31719">
    <property type="entry name" value="NAC TRANSCRIPTION FACTOR 56"/>
    <property type="match status" value="1"/>
</dbReference>
<dbReference type="GO" id="GO:0048731">
    <property type="term" value="P:system development"/>
    <property type="evidence" value="ECO:0000318"/>
    <property type="project" value="GO_Central"/>
</dbReference>
<keyword evidence="4" id="KW-0539">Nucleus</keyword>
<sequence>MEDERVGLPPGFCFDPTDEELIMYYLKSKVAGLPFYPSINIPHLDFSSSDPSQLNEKALWSKNQWYFFSQVNENRATRKGYWKEGHMNEPIILENFGEKMVGIKKYFGYYNIDEVQTNWIMEEFHLASSNSFKKPSKNENETEWVLCRVHESNNQSQGINWLYRNCDDEVELSALDEVFLSMDDDEEEEISFP</sequence>